<dbReference type="AlphaFoldDB" id="A0AAW2HVA4"/>
<sequence length="70" mass="7122">MAVAVAAASLLDQCPKDAKSCPLESGGCSADAAFCMLDTDSCPADALFCPLSGDSPTGGFAVSSFFRRIR</sequence>
<protein>
    <submittedName>
        <fullName evidence="1">Uncharacterized protein</fullName>
    </submittedName>
</protein>
<proteinExistence type="predicted"/>
<name>A0AAW2HVA4_9NEOP</name>
<comment type="caution">
    <text evidence="1">The sequence shown here is derived from an EMBL/GenBank/DDBJ whole genome shotgun (WGS) entry which is preliminary data.</text>
</comment>
<dbReference type="EMBL" id="JARGDH010000003">
    <property type="protein sequence ID" value="KAL0273855.1"/>
    <property type="molecule type" value="Genomic_DNA"/>
</dbReference>
<reference evidence="1" key="1">
    <citation type="journal article" date="2024" name="Gigascience">
        <title>Chromosome-level genome of the poultry shaft louse Menopon gallinae provides insight into the host-switching and adaptive evolution of parasitic lice.</title>
        <authorList>
            <person name="Xu Y."/>
            <person name="Ma L."/>
            <person name="Liu S."/>
            <person name="Liang Y."/>
            <person name="Liu Q."/>
            <person name="He Z."/>
            <person name="Tian L."/>
            <person name="Duan Y."/>
            <person name="Cai W."/>
            <person name="Li H."/>
            <person name="Song F."/>
        </authorList>
    </citation>
    <scope>NUCLEOTIDE SEQUENCE</scope>
    <source>
        <strain evidence="1">Cailab_2023a</strain>
    </source>
</reference>
<evidence type="ECO:0000313" key="1">
    <source>
        <dbReference type="EMBL" id="KAL0273855.1"/>
    </source>
</evidence>
<organism evidence="1">
    <name type="scientific">Menopon gallinae</name>
    <name type="common">poultry shaft louse</name>
    <dbReference type="NCBI Taxonomy" id="328185"/>
    <lineage>
        <taxon>Eukaryota</taxon>
        <taxon>Metazoa</taxon>
        <taxon>Ecdysozoa</taxon>
        <taxon>Arthropoda</taxon>
        <taxon>Hexapoda</taxon>
        <taxon>Insecta</taxon>
        <taxon>Pterygota</taxon>
        <taxon>Neoptera</taxon>
        <taxon>Paraneoptera</taxon>
        <taxon>Psocodea</taxon>
        <taxon>Troctomorpha</taxon>
        <taxon>Phthiraptera</taxon>
        <taxon>Amblycera</taxon>
        <taxon>Menoponidae</taxon>
        <taxon>Menopon</taxon>
    </lineage>
</organism>
<accession>A0AAW2HVA4</accession>
<gene>
    <name evidence="1" type="ORF">PYX00_006437</name>
</gene>